<comment type="subcellular location">
    <subcellularLocation>
        <location evidence="1">Secreted</location>
        <location evidence="1">Cell wall</location>
    </subcellularLocation>
</comment>
<keyword evidence="7" id="KW-0961">Cell wall biogenesis/degradation</keyword>
<reference evidence="11 12" key="1">
    <citation type="journal article" date="2019" name="G3 (Bethesda)">
        <title>Sequencing of a Wild Apple (Malus baccata) Genome Unravels the Differences Between Cultivated and Wild Apple Species Regarding Disease Resistance and Cold Tolerance.</title>
        <authorList>
            <person name="Chen X."/>
        </authorList>
    </citation>
    <scope>NUCLEOTIDE SEQUENCE [LARGE SCALE GENOMIC DNA]</scope>
    <source>
        <strain evidence="12">cv. Shandingzi</strain>
        <tissue evidence="11">Leaves</tissue>
    </source>
</reference>
<evidence type="ECO:0000256" key="1">
    <source>
        <dbReference type="ARBA" id="ARBA00004191"/>
    </source>
</evidence>
<evidence type="ECO:0000313" key="11">
    <source>
        <dbReference type="EMBL" id="TQE03412.1"/>
    </source>
</evidence>
<feature type="chain" id="PRO_5021746873" description="Pectate lyase superfamily protein domain-containing protein" evidence="10">
    <location>
        <begin position="28"/>
        <end position="388"/>
    </location>
</feature>
<keyword evidence="3" id="KW-0134">Cell wall</keyword>
<dbReference type="Proteomes" id="UP000315295">
    <property type="component" value="Unassembled WGS sequence"/>
</dbReference>
<dbReference type="STRING" id="106549.A0A540MX89"/>
<keyword evidence="4" id="KW-0964">Secreted</keyword>
<keyword evidence="10" id="KW-0732">Signal</keyword>
<evidence type="ECO:0000256" key="6">
    <source>
        <dbReference type="ARBA" id="ARBA00023295"/>
    </source>
</evidence>
<evidence type="ECO:0000256" key="10">
    <source>
        <dbReference type="SAM" id="SignalP"/>
    </source>
</evidence>
<evidence type="ECO:0000256" key="3">
    <source>
        <dbReference type="ARBA" id="ARBA00022512"/>
    </source>
</evidence>
<dbReference type="GO" id="GO:0005975">
    <property type="term" value="P:carbohydrate metabolic process"/>
    <property type="evidence" value="ECO:0007669"/>
    <property type="project" value="InterPro"/>
</dbReference>
<comment type="similarity">
    <text evidence="2 9">Belongs to the glycosyl hydrolase 28 family.</text>
</comment>
<name>A0A540MX89_MALBA</name>
<organism evidence="11 12">
    <name type="scientific">Malus baccata</name>
    <name type="common">Siberian crab apple</name>
    <name type="synonym">Pyrus baccata</name>
    <dbReference type="NCBI Taxonomy" id="106549"/>
    <lineage>
        <taxon>Eukaryota</taxon>
        <taxon>Viridiplantae</taxon>
        <taxon>Streptophyta</taxon>
        <taxon>Embryophyta</taxon>
        <taxon>Tracheophyta</taxon>
        <taxon>Spermatophyta</taxon>
        <taxon>Magnoliopsida</taxon>
        <taxon>eudicotyledons</taxon>
        <taxon>Gunneridae</taxon>
        <taxon>Pentapetalae</taxon>
        <taxon>rosids</taxon>
        <taxon>fabids</taxon>
        <taxon>Rosales</taxon>
        <taxon>Rosaceae</taxon>
        <taxon>Amygdaloideae</taxon>
        <taxon>Maleae</taxon>
        <taxon>Malus</taxon>
    </lineage>
</organism>
<dbReference type="PROSITE" id="PS00502">
    <property type="entry name" value="POLYGALACTURONASE"/>
    <property type="match status" value="1"/>
</dbReference>
<dbReference type="InterPro" id="IPR000743">
    <property type="entry name" value="Glyco_hydro_28"/>
</dbReference>
<dbReference type="InterPro" id="IPR011050">
    <property type="entry name" value="Pectin_lyase_fold/virulence"/>
</dbReference>
<evidence type="ECO:0000256" key="9">
    <source>
        <dbReference type="RuleBase" id="RU361169"/>
    </source>
</evidence>
<gene>
    <name evidence="11" type="ORF">C1H46_010977</name>
</gene>
<evidence type="ECO:0008006" key="13">
    <source>
        <dbReference type="Google" id="ProtNLM"/>
    </source>
</evidence>
<evidence type="ECO:0000256" key="4">
    <source>
        <dbReference type="ARBA" id="ARBA00022525"/>
    </source>
</evidence>
<accession>A0A540MX89</accession>
<keyword evidence="12" id="KW-1185">Reference proteome</keyword>
<dbReference type="InterPro" id="IPR006626">
    <property type="entry name" value="PbH1"/>
</dbReference>
<proteinExistence type="inferred from homology"/>
<dbReference type="Gene3D" id="2.160.20.10">
    <property type="entry name" value="Single-stranded right-handed beta-helix, Pectin lyase-like"/>
    <property type="match status" value="1"/>
</dbReference>
<evidence type="ECO:0000256" key="5">
    <source>
        <dbReference type="ARBA" id="ARBA00022801"/>
    </source>
</evidence>
<feature type="signal peptide" evidence="10">
    <location>
        <begin position="1"/>
        <end position="27"/>
    </location>
</feature>
<evidence type="ECO:0000256" key="8">
    <source>
        <dbReference type="PROSITE-ProRule" id="PRU10052"/>
    </source>
</evidence>
<keyword evidence="6 9" id="KW-0326">Glycosidase</keyword>
<evidence type="ECO:0000313" key="12">
    <source>
        <dbReference type="Proteomes" id="UP000315295"/>
    </source>
</evidence>
<keyword evidence="5 9" id="KW-0378">Hydrolase</keyword>
<comment type="caution">
    <text evidence="11">The sequence shown here is derived from an EMBL/GenBank/DDBJ whole genome shotgun (WGS) entry which is preliminary data.</text>
</comment>
<dbReference type="PANTHER" id="PTHR31375">
    <property type="match status" value="1"/>
</dbReference>
<dbReference type="EMBL" id="VIEB01000155">
    <property type="protein sequence ID" value="TQE03412.1"/>
    <property type="molecule type" value="Genomic_DNA"/>
</dbReference>
<dbReference type="SMART" id="SM00710">
    <property type="entry name" value="PbH1"/>
    <property type="match status" value="3"/>
</dbReference>
<dbReference type="AlphaFoldDB" id="A0A540MX89"/>
<dbReference type="Pfam" id="PF00295">
    <property type="entry name" value="Glyco_hydro_28"/>
    <property type="match status" value="1"/>
</dbReference>
<dbReference type="SUPFAM" id="SSF51126">
    <property type="entry name" value="Pectin lyase-like"/>
    <property type="match status" value="1"/>
</dbReference>
<sequence length="388" mass="42292">MKVTMLSQSQFLSVLLIILASFPFSFSSDLRNPLVVLDLHRHHRTRRLQSTSTKNVTVNVDRFGAKGDGWDDTQAFMKAWEKACSSERGVELVVPKDRVYHLKPMNFSGPCKSHVTLKIYGTIKASTKRSDYTDRRHWILFTNLNNFTVEGGGTINGNGRKWWQNSCKVNESLPCTLAPNAVTFFGCNTLEVDNVRFRNAQQMHLSFESCVNVKASNLIVTAPGDSPNTDGIHVTATQNIRISNCLIRTGDDCISIVSGSKNVRAEGITCGPGHGISIGSLGAGNSQAEVSDVVVSRAKITGTTNGLRIKTWQASAVKISNVVYENVKGTSASKVAVKFDCSKRFGCQEILLKDVNLRPLANGIAQASCEHVDLSHSGTVSPKCSSLI</sequence>
<dbReference type="InterPro" id="IPR012334">
    <property type="entry name" value="Pectin_lyas_fold"/>
</dbReference>
<evidence type="ECO:0000256" key="2">
    <source>
        <dbReference type="ARBA" id="ARBA00008834"/>
    </source>
</evidence>
<dbReference type="GO" id="GO:0071555">
    <property type="term" value="P:cell wall organization"/>
    <property type="evidence" value="ECO:0007669"/>
    <property type="project" value="UniProtKB-KW"/>
</dbReference>
<protein>
    <recommendedName>
        <fullName evidence="13">Pectate lyase superfamily protein domain-containing protein</fullName>
    </recommendedName>
</protein>
<evidence type="ECO:0000256" key="7">
    <source>
        <dbReference type="ARBA" id="ARBA00023316"/>
    </source>
</evidence>
<feature type="active site" evidence="8">
    <location>
        <position position="274"/>
    </location>
</feature>
<dbReference type="GO" id="GO:0004650">
    <property type="term" value="F:polygalacturonase activity"/>
    <property type="evidence" value="ECO:0007669"/>
    <property type="project" value="InterPro"/>
</dbReference>